<reference evidence="2" key="1">
    <citation type="submission" date="2016-06" db="UniProtKB">
        <authorList>
            <consortium name="WormBaseParasite"/>
        </authorList>
    </citation>
    <scope>IDENTIFICATION</scope>
</reference>
<accession>A0A183KE45</accession>
<protein>
    <submittedName>
        <fullName evidence="2">Hist_deacetyl domain-containing protein</fullName>
    </submittedName>
</protein>
<dbReference type="PANTHER" id="PTHR10625:SF38">
    <property type="entry name" value="HISTONE DEACETYLASE 6, ISOFORM G"/>
    <property type="match status" value="1"/>
</dbReference>
<dbReference type="PANTHER" id="PTHR10625">
    <property type="entry name" value="HISTONE DEACETYLASE HDAC1-RELATED"/>
    <property type="match status" value="1"/>
</dbReference>
<evidence type="ECO:0000313" key="2">
    <source>
        <dbReference type="WBParaSite" id="SCUD_0001329101-mRNA-1"/>
    </source>
</evidence>
<dbReference type="GO" id="GO:0040029">
    <property type="term" value="P:epigenetic regulation of gene expression"/>
    <property type="evidence" value="ECO:0007669"/>
    <property type="project" value="TreeGrafter"/>
</dbReference>
<dbReference type="GO" id="GO:0004407">
    <property type="term" value="F:histone deacetylase activity"/>
    <property type="evidence" value="ECO:0007669"/>
    <property type="project" value="TreeGrafter"/>
</dbReference>
<evidence type="ECO:0000259" key="1">
    <source>
        <dbReference type="Pfam" id="PF00850"/>
    </source>
</evidence>
<dbReference type="Gene3D" id="3.40.800.20">
    <property type="entry name" value="Histone deacetylase domain"/>
    <property type="match status" value="1"/>
</dbReference>
<dbReference type="GO" id="GO:0000118">
    <property type="term" value="C:histone deacetylase complex"/>
    <property type="evidence" value="ECO:0007669"/>
    <property type="project" value="TreeGrafter"/>
</dbReference>
<sequence length="224" mass="25919">LWERTNQLPAEEEIRKRRWKWIGHTLRKSSNCITRQALTCNPEGNRKRGSPCVPLVWNKSISTLSESSVSTNPVKVPNVRFLSSQFRKRYPHREKTYTWLCATLAAGSVKHLTELIITNQLSNGLALIRPPGHHAMRSEACGYCIFNNIAITAAKFLQPSDVNTVTKKSINKHNLTYLQRILIIDWDVHHGQGTQYAFYNDNRYDGLRLSRYILPSDYAYRYRV</sequence>
<dbReference type="InterPro" id="IPR037138">
    <property type="entry name" value="His_deacetylse_dom_sf"/>
</dbReference>
<dbReference type="STRING" id="6186.A0A183KE45"/>
<dbReference type="Pfam" id="PF00850">
    <property type="entry name" value="Hist_deacetyl"/>
    <property type="match status" value="1"/>
</dbReference>
<proteinExistence type="predicted"/>
<dbReference type="AlphaFoldDB" id="A0A183KE45"/>
<dbReference type="WBParaSite" id="SCUD_0001329101-mRNA-1">
    <property type="protein sequence ID" value="SCUD_0001329101-mRNA-1"/>
    <property type="gene ID" value="SCUD_0001329101"/>
</dbReference>
<name>A0A183KE45_9TREM</name>
<feature type="domain" description="Histone deacetylase" evidence="1">
    <location>
        <begin position="96"/>
        <end position="203"/>
    </location>
</feature>
<organism evidence="2">
    <name type="scientific">Schistosoma curassoni</name>
    <dbReference type="NCBI Taxonomy" id="6186"/>
    <lineage>
        <taxon>Eukaryota</taxon>
        <taxon>Metazoa</taxon>
        <taxon>Spiralia</taxon>
        <taxon>Lophotrochozoa</taxon>
        <taxon>Platyhelminthes</taxon>
        <taxon>Trematoda</taxon>
        <taxon>Digenea</taxon>
        <taxon>Strigeidida</taxon>
        <taxon>Schistosomatoidea</taxon>
        <taxon>Schistosomatidae</taxon>
        <taxon>Schistosoma</taxon>
    </lineage>
</organism>
<dbReference type="InterPro" id="IPR023801">
    <property type="entry name" value="His_deacetylse_dom"/>
</dbReference>
<dbReference type="InterPro" id="IPR023696">
    <property type="entry name" value="Ureohydrolase_dom_sf"/>
</dbReference>
<dbReference type="SUPFAM" id="SSF52768">
    <property type="entry name" value="Arginase/deacetylase"/>
    <property type="match status" value="1"/>
</dbReference>